<evidence type="ECO:0000259" key="6">
    <source>
        <dbReference type="Pfam" id="PF01957"/>
    </source>
</evidence>
<name>A0A844CEK2_9LACT</name>
<dbReference type="Pfam" id="PF01957">
    <property type="entry name" value="NfeD"/>
    <property type="match status" value="1"/>
</dbReference>
<evidence type="ECO:0000256" key="1">
    <source>
        <dbReference type="ARBA" id="ARBA00004141"/>
    </source>
</evidence>
<sequence>MWILLLIGVALLSMALFLNPKLFYITASIISFGVYFGVPQIDVSIFLVFLLGISLLIVELYVPDFGVIGIIGFLAMVLSIYLKTGDFTQLVYLVLGSIAVAFIVIVYFLKSGKDLNISPGFVLNEAMSNEKGYSSEKDYSFLVNTNGLVISDLRPVGRAKFGEDTYEVISTAEMISSGELVTVVRVQGAKVYVKREGA</sequence>
<evidence type="ECO:0000313" key="9">
    <source>
        <dbReference type="Proteomes" id="UP000440066"/>
    </source>
</evidence>
<dbReference type="InterPro" id="IPR012340">
    <property type="entry name" value="NA-bd_OB-fold"/>
</dbReference>
<feature type="domain" description="NfeD integral membrane" evidence="7">
    <location>
        <begin position="2"/>
        <end position="108"/>
    </location>
</feature>
<keyword evidence="3 5" id="KW-1133">Transmembrane helix</keyword>
<dbReference type="Proteomes" id="UP000440066">
    <property type="component" value="Unassembled WGS sequence"/>
</dbReference>
<evidence type="ECO:0000256" key="4">
    <source>
        <dbReference type="ARBA" id="ARBA00023136"/>
    </source>
</evidence>
<feature type="domain" description="NfeD-like C-terminal" evidence="6">
    <location>
        <begin position="142"/>
        <end position="195"/>
    </location>
</feature>
<dbReference type="GO" id="GO:0005886">
    <property type="term" value="C:plasma membrane"/>
    <property type="evidence" value="ECO:0007669"/>
    <property type="project" value="TreeGrafter"/>
</dbReference>
<comment type="caution">
    <text evidence="8">The sequence shown here is derived from an EMBL/GenBank/DDBJ whole genome shotgun (WGS) entry which is preliminary data.</text>
</comment>
<evidence type="ECO:0008006" key="10">
    <source>
        <dbReference type="Google" id="ProtNLM"/>
    </source>
</evidence>
<organism evidence="8 9">
    <name type="scientific">Fundicoccus ignavus</name>
    <dbReference type="NCBI Taxonomy" id="2664442"/>
    <lineage>
        <taxon>Bacteria</taxon>
        <taxon>Bacillati</taxon>
        <taxon>Bacillota</taxon>
        <taxon>Bacilli</taxon>
        <taxon>Lactobacillales</taxon>
        <taxon>Aerococcaceae</taxon>
        <taxon>Fundicoccus</taxon>
    </lineage>
</organism>
<evidence type="ECO:0000313" key="8">
    <source>
        <dbReference type="EMBL" id="MRJ48021.1"/>
    </source>
</evidence>
<dbReference type="RefSeq" id="WP_153833081.1">
    <property type="nucleotide sequence ID" value="NZ_WJQT01000018.1"/>
</dbReference>
<comment type="subcellular location">
    <subcellularLocation>
        <location evidence="1">Membrane</location>
        <topology evidence="1">Multi-pass membrane protein</topology>
    </subcellularLocation>
</comment>
<keyword evidence="4 5" id="KW-0472">Membrane</keyword>
<dbReference type="PANTHER" id="PTHR33507:SF3">
    <property type="entry name" value="INNER MEMBRANE PROTEIN YBBJ"/>
    <property type="match status" value="1"/>
</dbReference>
<evidence type="ECO:0000259" key="7">
    <source>
        <dbReference type="Pfam" id="PF24961"/>
    </source>
</evidence>
<dbReference type="InterPro" id="IPR052165">
    <property type="entry name" value="Membrane_assoc_protease"/>
</dbReference>
<dbReference type="InterPro" id="IPR002810">
    <property type="entry name" value="NfeD-like_C"/>
</dbReference>
<dbReference type="AlphaFoldDB" id="A0A844CEK2"/>
<feature type="transmembrane region" description="Helical" evidence="5">
    <location>
        <begin position="65"/>
        <end position="84"/>
    </location>
</feature>
<evidence type="ECO:0000256" key="3">
    <source>
        <dbReference type="ARBA" id="ARBA00022989"/>
    </source>
</evidence>
<evidence type="ECO:0000256" key="5">
    <source>
        <dbReference type="SAM" id="Phobius"/>
    </source>
</evidence>
<dbReference type="PANTHER" id="PTHR33507">
    <property type="entry name" value="INNER MEMBRANE PROTEIN YBBJ"/>
    <property type="match status" value="1"/>
</dbReference>
<gene>
    <name evidence="8" type="ORF">GF867_10640</name>
</gene>
<protein>
    <recommendedName>
        <fullName evidence="10">NfeD-like C-terminal domain-containing protein</fullName>
    </recommendedName>
</protein>
<reference evidence="8 9" key="1">
    <citation type="submission" date="2019-11" db="EMBL/GenBank/DDBJ databases">
        <title>Characterisation of Fundicoccus ignavus gen. nov. sp. nov., a novel genus of the family Aerococcaceae from bulk tank milk.</title>
        <authorList>
            <person name="Siebert A."/>
            <person name="Huptas C."/>
            <person name="Wenning M."/>
            <person name="Scherer S."/>
            <person name="Doll E.V."/>
        </authorList>
    </citation>
    <scope>NUCLEOTIDE SEQUENCE [LARGE SCALE GENOMIC DNA]</scope>
    <source>
        <strain evidence="8 9">DSM 109652</strain>
    </source>
</reference>
<dbReference type="Pfam" id="PF24961">
    <property type="entry name" value="NfeD_membrane"/>
    <property type="match status" value="1"/>
</dbReference>
<accession>A0A844CEK2</accession>
<dbReference type="EMBL" id="WJQT01000018">
    <property type="protein sequence ID" value="MRJ48021.1"/>
    <property type="molecule type" value="Genomic_DNA"/>
</dbReference>
<feature type="transmembrane region" description="Helical" evidence="5">
    <location>
        <begin position="90"/>
        <end position="109"/>
    </location>
</feature>
<dbReference type="InterPro" id="IPR056739">
    <property type="entry name" value="NfeD_membrane"/>
</dbReference>
<feature type="transmembrane region" description="Helical" evidence="5">
    <location>
        <begin position="41"/>
        <end position="58"/>
    </location>
</feature>
<keyword evidence="2 5" id="KW-0812">Transmembrane</keyword>
<evidence type="ECO:0000256" key="2">
    <source>
        <dbReference type="ARBA" id="ARBA00022692"/>
    </source>
</evidence>
<dbReference type="Gene3D" id="2.40.50.140">
    <property type="entry name" value="Nucleic acid-binding proteins"/>
    <property type="match status" value="1"/>
</dbReference>
<proteinExistence type="predicted"/>